<dbReference type="AlphaFoldDB" id="A0A6B1I4S0"/>
<sequence length="84" mass="9012">MSPSDEPNEEQIRAIVREEVTRTARTLVGTVLWTLLSIFTVLVGIQLVQFALYATSAGAAAGFVLAGAVVSGSSLYLLYLTHWA</sequence>
<proteinExistence type="predicted"/>
<keyword evidence="1" id="KW-0472">Membrane</keyword>
<keyword evidence="1" id="KW-0812">Transmembrane</keyword>
<dbReference type="Proteomes" id="UP000460194">
    <property type="component" value="Unassembled WGS sequence"/>
</dbReference>
<evidence type="ECO:0000256" key="1">
    <source>
        <dbReference type="SAM" id="Phobius"/>
    </source>
</evidence>
<protein>
    <submittedName>
        <fullName evidence="2">Uncharacterized protein</fullName>
    </submittedName>
</protein>
<name>A0A6B1I4S0_9EURY</name>
<reference evidence="2 3" key="1">
    <citation type="submission" date="2019-11" db="EMBL/GenBank/DDBJ databases">
        <title>Genome sequences of 17 halophilic strains isolated from different environments.</title>
        <authorList>
            <person name="Furrow R.E."/>
        </authorList>
    </citation>
    <scope>NUCLEOTIDE SEQUENCE [LARGE SCALE GENOMIC DNA]</scope>
    <source>
        <strain evidence="2 3">22517_05_Cabo</strain>
    </source>
</reference>
<evidence type="ECO:0000313" key="2">
    <source>
        <dbReference type="EMBL" id="MYL15742.1"/>
    </source>
</evidence>
<keyword evidence="1" id="KW-1133">Transmembrane helix</keyword>
<comment type="caution">
    <text evidence="2">The sequence shown here is derived from an EMBL/GenBank/DDBJ whole genome shotgun (WGS) entry which is preliminary data.</text>
</comment>
<organism evidence="2 3">
    <name type="scientific">Halorubrum distributum</name>
    <dbReference type="NCBI Taxonomy" id="29283"/>
    <lineage>
        <taxon>Archaea</taxon>
        <taxon>Methanobacteriati</taxon>
        <taxon>Methanobacteriota</taxon>
        <taxon>Stenosarchaea group</taxon>
        <taxon>Halobacteria</taxon>
        <taxon>Halobacteriales</taxon>
        <taxon>Haloferacaceae</taxon>
        <taxon>Halorubrum</taxon>
        <taxon>Halorubrum distributum group</taxon>
    </lineage>
</organism>
<dbReference type="RefSeq" id="WP_007996087.1">
    <property type="nucleotide sequence ID" value="NZ_WMEO01000003.1"/>
</dbReference>
<feature type="transmembrane region" description="Helical" evidence="1">
    <location>
        <begin position="58"/>
        <end position="79"/>
    </location>
</feature>
<gene>
    <name evidence="2" type="ORF">GLW36_03650</name>
</gene>
<dbReference type="EMBL" id="WMEO01000003">
    <property type="protein sequence ID" value="MYL15742.1"/>
    <property type="molecule type" value="Genomic_DNA"/>
</dbReference>
<accession>A0A6B1I4S0</accession>
<evidence type="ECO:0000313" key="3">
    <source>
        <dbReference type="Proteomes" id="UP000460194"/>
    </source>
</evidence>
<feature type="transmembrane region" description="Helical" evidence="1">
    <location>
        <begin position="27"/>
        <end position="52"/>
    </location>
</feature>